<feature type="transmembrane region" description="Helical" evidence="1">
    <location>
        <begin position="12"/>
        <end position="36"/>
    </location>
</feature>
<dbReference type="Proteomes" id="UP000824229">
    <property type="component" value="Unassembled WGS sequence"/>
</dbReference>
<dbReference type="EMBL" id="JAHLFQ010000033">
    <property type="protein sequence ID" value="MBU3803473.1"/>
    <property type="molecule type" value="Genomic_DNA"/>
</dbReference>
<reference evidence="2" key="1">
    <citation type="journal article" date="2021" name="PeerJ">
        <title>Extensive microbial diversity within the chicken gut microbiome revealed by metagenomics and culture.</title>
        <authorList>
            <person name="Gilroy R."/>
            <person name="Ravi A."/>
            <person name="Getino M."/>
            <person name="Pursley I."/>
            <person name="Horton D.L."/>
            <person name="Alikhan N.F."/>
            <person name="Baker D."/>
            <person name="Gharbi K."/>
            <person name="Hall N."/>
            <person name="Watson M."/>
            <person name="Adriaenssens E.M."/>
            <person name="Foster-Nyarko E."/>
            <person name="Jarju S."/>
            <person name="Secka A."/>
            <person name="Antonio M."/>
            <person name="Oren A."/>
            <person name="Chaudhuri R.R."/>
            <person name="La Ragione R."/>
            <person name="Hildebrand F."/>
            <person name="Pallen M.J."/>
        </authorList>
    </citation>
    <scope>NUCLEOTIDE SEQUENCE</scope>
    <source>
        <strain evidence="2">B5-657</strain>
    </source>
</reference>
<keyword evidence="1" id="KW-1133">Transmembrane helix</keyword>
<comment type="caution">
    <text evidence="2">The sequence shown here is derived from an EMBL/GenBank/DDBJ whole genome shotgun (WGS) entry which is preliminary data.</text>
</comment>
<feature type="transmembrane region" description="Helical" evidence="1">
    <location>
        <begin position="48"/>
        <end position="81"/>
    </location>
</feature>
<reference evidence="2" key="2">
    <citation type="submission" date="2021-04" db="EMBL/GenBank/DDBJ databases">
        <authorList>
            <person name="Gilroy R."/>
        </authorList>
    </citation>
    <scope>NUCLEOTIDE SEQUENCE</scope>
    <source>
        <strain evidence="2">B5-657</strain>
    </source>
</reference>
<accession>A0A9E2KBA9</accession>
<name>A0A9E2KBA9_9FIRM</name>
<dbReference type="AlphaFoldDB" id="A0A9E2KBA9"/>
<evidence type="ECO:0000256" key="1">
    <source>
        <dbReference type="SAM" id="Phobius"/>
    </source>
</evidence>
<dbReference type="Pfam" id="PF16316">
    <property type="entry name" value="DUF4956"/>
    <property type="match status" value="1"/>
</dbReference>
<proteinExistence type="predicted"/>
<evidence type="ECO:0000313" key="2">
    <source>
        <dbReference type="EMBL" id="MBU3803473.1"/>
    </source>
</evidence>
<sequence length="123" mass="12621">MFTSILSTTGGSLTVSSAVICTVASIILGLGISFMYMKQGKCSKNFAISLVVLPVLIQVVIMMVNGNLGTSVAVLGAFSLVRFRSVPGSSKEICAVFFAMAIGLATGMGFIAFAVMITVVVGA</sequence>
<organism evidence="2 3">
    <name type="scientific">Candidatus Cellulosilyticum pullistercoris</name>
    <dbReference type="NCBI Taxonomy" id="2838521"/>
    <lineage>
        <taxon>Bacteria</taxon>
        <taxon>Bacillati</taxon>
        <taxon>Bacillota</taxon>
        <taxon>Clostridia</taxon>
        <taxon>Lachnospirales</taxon>
        <taxon>Cellulosilyticaceae</taxon>
        <taxon>Cellulosilyticum</taxon>
    </lineage>
</organism>
<dbReference type="InterPro" id="IPR032531">
    <property type="entry name" value="DUF4956"/>
</dbReference>
<keyword evidence="1" id="KW-0812">Transmembrane</keyword>
<gene>
    <name evidence="2" type="ORF">H9872_01765</name>
</gene>
<feature type="transmembrane region" description="Helical" evidence="1">
    <location>
        <begin position="93"/>
        <end position="121"/>
    </location>
</feature>
<evidence type="ECO:0000313" key="3">
    <source>
        <dbReference type="Proteomes" id="UP000824229"/>
    </source>
</evidence>
<keyword evidence="1" id="KW-0472">Membrane</keyword>
<feature type="non-terminal residue" evidence="2">
    <location>
        <position position="123"/>
    </location>
</feature>
<protein>
    <submittedName>
        <fullName evidence="2">DUF4956 domain-containing protein</fullName>
    </submittedName>
</protein>